<feature type="transmembrane region" description="Helical" evidence="11">
    <location>
        <begin position="231"/>
        <end position="253"/>
    </location>
</feature>
<evidence type="ECO:0000256" key="8">
    <source>
        <dbReference type="ARBA" id="ARBA00022991"/>
    </source>
</evidence>
<proteinExistence type="inferred from homology"/>
<sequence length="300" mass="32595">MSCFSLVVSVCNFIVCINQIWCVLDLKFVAGSANIVKCEEHILTIAMSQLALQMSSLGVEGEGIWLALGTIGMLLGMLYFMADGWDVQDPRQKEFYVITILIPGIAAASYLSMFFGFGLTEVTLETGRVVDVYWARYADWLFTTPLLLLDVGLLAGASQRDIGALVGIDAFMIVTGLTATLVKLPVARYAFWTISTVAMVFLLYYLVAVFGEAVNDADEDTQSTFNALRNIILVTWAIYPVAWLVGTEGLALTGLYGETLLFMVLDLVSKIGFGFILLRSRAIIGGGSEPTPSAQETAAD</sequence>
<dbReference type="PROSITE" id="PS00327">
    <property type="entry name" value="BACTERIAL_OPSIN_RET"/>
    <property type="match status" value="1"/>
</dbReference>
<keyword evidence="10" id="KW-0675">Receptor</keyword>
<dbReference type="InterPro" id="IPR001425">
    <property type="entry name" value="Arc/bac/fun_rhodopsins"/>
</dbReference>
<evidence type="ECO:0000256" key="9">
    <source>
        <dbReference type="ARBA" id="ARBA00023136"/>
    </source>
</evidence>
<feature type="transmembrane region" description="Helical" evidence="11">
    <location>
        <begin position="64"/>
        <end position="82"/>
    </location>
</feature>
<dbReference type="GO" id="GO:0005216">
    <property type="term" value="F:monoatomic ion channel activity"/>
    <property type="evidence" value="ECO:0007669"/>
    <property type="project" value="InterPro"/>
</dbReference>
<dbReference type="CDD" id="cd15244">
    <property type="entry name" value="7tm_bacteriorhodopsin"/>
    <property type="match status" value="1"/>
</dbReference>
<comment type="subcellular location">
    <subcellularLocation>
        <location evidence="1">Membrane</location>
        <topology evidence="1">Multi-pass membrane protein</topology>
    </subcellularLocation>
</comment>
<name>U1NGJ1_9EURY</name>
<evidence type="ECO:0000256" key="11">
    <source>
        <dbReference type="SAM" id="Phobius"/>
    </source>
</evidence>
<dbReference type="Gene3D" id="1.20.1070.10">
    <property type="entry name" value="Rhodopsin 7-helix transmembrane proteins"/>
    <property type="match status" value="1"/>
</dbReference>
<keyword evidence="3" id="KW-0600">Photoreceptor protein</keyword>
<evidence type="ECO:0000256" key="4">
    <source>
        <dbReference type="ARBA" id="ARBA00022606"/>
    </source>
</evidence>
<protein>
    <submittedName>
        <fullName evidence="12">Bacteriorhodopsin</fullName>
    </submittedName>
</protein>
<evidence type="ECO:0000256" key="3">
    <source>
        <dbReference type="ARBA" id="ARBA00022543"/>
    </source>
</evidence>
<dbReference type="PANTHER" id="PTHR28286:SF2">
    <property type="entry name" value="BACTERIORHODOPSIN _OPSIN, NOPA (EUROFUNG)"/>
    <property type="match status" value="1"/>
</dbReference>
<dbReference type="STRING" id="1238425.J07HQW2_02399"/>
<dbReference type="SMART" id="SM01021">
    <property type="entry name" value="Bac_rhodopsin"/>
    <property type="match status" value="1"/>
</dbReference>
<feature type="transmembrane region" description="Helical" evidence="11">
    <location>
        <begin position="189"/>
        <end position="210"/>
    </location>
</feature>
<dbReference type="Pfam" id="PF01036">
    <property type="entry name" value="Bac_rhodopsin"/>
    <property type="match status" value="1"/>
</dbReference>
<dbReference type="PRINTS" id="PR00251">
    <property type="entry name" value="BACTRLOPSIN"/>
</dbReference>
<dbReference type="EMBL" id="KE356561">
    <property type="protein sequence ID" value="ERG95938.1"/>
    <property type="molecule type" value="Genomic_DNA"/>
</dbReference>
<keyword evidence="8" id="KW-0157">Chromophore</keyword>
<keyword evidence="9 11" id="KW-0472">Membrane</keyword>
<dbReference type="GO" id="GO:0016020">
    <property type="term" value="C:membrane"/>
    <property type="evidence" value="ECO:0007669"/>
    <property type="project" value="UniProtKB-SubCell"/>
</dbReference>
<evidence type="ECO:0000313" key="13">
    <source>
        <dbReference type="Proteomes" id="UP000030710"/>
    </source>
</evidence>
<dbReference type="SUPFAM" id="SSF81321">
    <property type="entry name" value="Family A G protein-coupled receptor-like"/>
    <property type="match status" value="1"/>
</dbReference>
<keyword evidence="6" id="KW-0681">Retinal protein</keyword>
<organism evidence="12 13">
    <name type="scientific">Haloquadratum walsbyi J07HQW2</name>
    <dbReference type="NCBI Taxonomy" id="1238425"/>
    <lineage>
        <taxon>Archaea</taxon>
        <taxon>Methanobacteriati</taxon>
        <taxon>Methanobacteriota</taxon>
        <taxon>Stenosarchaea group</taxon>
        <taxon>Halobacteria</taxon>
        <taxon>Halobacteriales</taxon>
        <taxon>Haloferacaceae</taxon>
        <taxon>Haloquadratum</taxon>
    </lineage>
</organism>
<feature type="transmembrane region" description="Helical" evidence="11">
    <location>
        <begin position="259"/>
        <end position="278"/>
    </location>
</feature>
<feature type="transmembrane region" description="Helical" evidence="11">
    <location>
        <begin position="162"/>
        <end position="183"/>
    </location>
</feature>
<dbReference type="PROSITE" id="PS00950">
    <property type="entry name" value="BACTERIAL_OPSIN_1"/>
    <property type="match status" value="1"/>
</dbReference>
<accession>U1NGJ1</accession>
<reference evidence="12 13" key="1">
    <citation type="journal article" date="2013" name="PLoS ONE">
        <title>Assembly-driven community genomics of a hypersaline microbial ecosystem.</title>
        <authorList>
            <person name="Podell S."/>
            <person name="Ugalde J.A."/>
            <person name="Narasingarao P."/>
            <person name="Banfield J.F."/>
            <person name="Heidelberg K.B."/>
            <person name="Allen E.E."/>
        </authorList>
    </citation>
    <scope>NUCLEOTIDE SEQUENCE [LARGE SCALE GENOMIC DNA]</scope>
    <source>
        <strain evidence="13">J07HQW2</strain>
    </source>
</reference>
<dbReference type="GO" id="GO:0009881">
    <property type="term" value="F:photoreceptor activity"/>
    <property type="evidence" value="ECO:0007669"/>
    <property type="project" value="UniProtKB-KW"/>
</dbReference>
<dbReference type="eggNOG" id="arCOG02812">
    <property type="taxonomic scope" value="Archaea"/>
</dbReference>
<evidence type="ECO:0000256" key="10">
    <source>
        <dbReference type="ARBA" id="ARBA00023170"/>
    </source>
</evidence>
<evidence type="ECO:0000256" key="5">
    <source>
        <dbReference type="ARBA" id="ARBA00022692"/>
    </source>
</evidence>
<dbReference type="AlphaFoldDB" id="U1NGJ1"/>
<dbReference type="PANTHER" id="PTHR28286">
    <property type="match status" value="1"/>
</dbReference>
<feature type="transmembrane region" description="Helical" evidence="11">
    <location>
        <begin position="137"/>
        <end position="155"/>
    </location>
</feature>
<keyword evidence="4" id="KW-0716">Sensory transduction</keyword>
<evidence type="ECO:0000256" key="1">
    <source>
        <dbReference type="ARBA" id="ARBA00004141"/>
    </source>
</evidence>
<evidence type="ECO:0000256" key="2">
    <source>
        <dbReference type="ARBA" id="ARBA00008130"/>
    </source>
</evidence>
<evidence type="ECO:0000313" key="12">
    <source>
        <dbReference type="EMBL" id="ERG95938.1"/>
    </source>
</evidence>
<gene>
    <name evidence="12" type="ORF">J07HQW2_02399</name>
</gene>
<dbReference type="GO" id="GO:0007602">
    <property type="term" value="P:phototransduction"/>
    <property type="evidence" value="ECO:0007669"/>
    <property type="project" value="UniProtKB-KW"/>
</dbReference>
<feature type="transmembrane region" description="Helical" evidence="11">
    <location>
        <begin position="94"/>
        <end position="117"/>
    </location>
</feature>
<evidence type="ECO:0000256" key="7">
    <source>
        <dbReference type="ARBA" id="ARBA00022989"/>
    </source>
</evidence>
<dbReference type="HOGENOM" id="CLU_054785_5_1_2"/>
<evidence type="ECO:0000256" key="6">
    <source>
        <dbReference type="ARBA" id="ARBA00022925"/>
    </source>
</evidence>
<keyword evidence="7 11" id="KW-1133">Transmembrane helix</keyword>
<dbReference type="Proteomes" id="UP000030710">
    <property type="component" value="Unassembled WGS sequence"/>
</dbReference>
<comment type="similarity">
    <text evidence="2">Belongs to the archaeal/bacterial/fungal opsin family.</text>
</comment>
<keyword evidence="5 11" id="KW-0812">Transmembrane</keyword>
<dbReference type="InterPro" id="IPR018229">
    <property type="entry name" value="Rhodopsin_retinal_BS"/>
</dbReference>